<dbReference type="Ensembl" id="ENSEBUT00000015302.1">
    <property type="protein sequence ID" value="ENSEBUP00000014726.1"/>
    <property type="gene ID" value="ENSEBUG00000009276.1"/>
</dbReference>
<evidence type="ECO:0000313" key="13">
    <source>
        <dbReference type="Proteomes" id="UP000694388"/>
    </source>
</evidence>
<evidence type="ECO:0008006" key="14">
    <source>
        <dbReference type="Google" id="ProtNLM"/>
    </source>
</evidence>
<feature type="compositionally biased region" description="Polar residues" evidence="10">
    <location>
        <begin position="223"/>
        <end position="247"/>
    </location>
</feature>
<evidence type="ECO:0000256" key="8">
    <source>
        <dbReference type="ARBA" id="ARBA00022989"/>
    </source>
</evidence>
<organism evidence="12 13">
    <name type="scientific">Eptatretus burgeri</name>
    <name type="common">Inshore hagfish</name>
    <dbReference type="NCBI Taxonomy" id="7764"/>
    <lineage>
        <taxon>Eukaryota</taxon>
        <taxon>Metazoa</taxon>
        <taxon>Chordata</taxon>
        <taxon>Craniata</taxon>
        <taxon>Vertebrata</taxon>
        <taxon>Cyclostomata</taxon>
        <taxon>Myxini</taxon>
        <taxon>Myxiniformes</taxon>
        <taxon>Myxinidae</taxon>
        <taxon>Eptatretinae</taxon>
        <taxon>Eptatretus</taxon>
    </lineage>
</organism>
<dbReference type="GO" id="GO:0005198">
    <property type="term" value="F:structural molecule activity"/>
    <property type="evidence" value="ECO:0007669"/>
    <property type="project" value="InterPro"/>
</dbReference>
<evidence type="ECO:0000256" key="2">
    <source>
        <dbReference type="ARBA" id="ARBA00004651"/>
    </source>
</evidence>
<evidence type="ECO:0000256" key="7">
    <source>
        <dbReference type="ARBA" id="ARBA00022949"/>
    </source>
</evidence>
<proteinExistence type="inferred from homology"/>
<sequence length="282" mass="30015">MTICHYKSVKVRVVAFTVAILGWILELVACGLPTWRVTAYLGKSIIVAQSTWEGLWMQCVWQATGYVQCKVHDSMLALSGQLQAARAMTVLSAVIGVLAMSVTAVGLRCTTCADVGRRGKARIVQVGGVMFLMASVLVLIPVSWTAHHVVRDFHDPGVQSKQDLGGALFVGWAAAVLLAIGGALLVCCSCPPSSGPQGRPPYTMQPLASCPQGAAPYRAPPLSGTNGKSGQPVQHTKEGGNTSTQLSTEEEGDVKTLRHKTERRMKEENTITETGRVMVGEG</sequence>
<reference evidence="12" key="1">
    <citation type="submission" date="2025-08" db="UniProtKB">
        <authorList>
            <consortium name="Ensembl"/>
        </authorList>
    </citation>
    <scope>IDENTIFICATION</scope>
</reference>
<dbReference type="PRINTS" id="PR01077">
    <property type="entry name" value="CLAUDIN"/>
</dbReference>
<evidence type="ECO:0000256" key="3">
    <source>
        <dbReference type="ARBA" id="ARBA00008295"/>
    </source>
</evidence>
<dbReference type="InterPro" id="IPR017974">
    <property type="entry name" value="Claudin_CS"/>
</dbReference>
<evidence type="ECO:0000256" key="1">
    <source>
        <dbReference type="ARBA" id="ARBA00004435"/>
    </source>
</evidence>
<dbReference type="OMA" id="ACWIANN"/>
<dbReference type="PROSITE" id="PS01346">
    <property type="entry name" value="CLAUDIN"/>
    <property type="match status" value="1"/>
</dbReference>
<dbReference type="PANTHER" id="PTHR12002">
    <property type="entry name" value="CLAUDIN"/>
    <property type="match status" value="1"/>
</dbReference>
<dbReference type="FunFam" id="1.20.140.150:FF:000001">
    <property type="entry name" value="Claudin"/>
    <property type="match status" value="1"/>
</dbReference>
<comment type="subcellular location">
    <subcellularLocation>
        <location evidence="1">Cell junction</location>
        <location evidence="1">Tight junction</location>
    </subcellularLocation>
    <subcellularLocation>
        <location evidence="2">Cell membrane</location>
        <topology evidence="2">Multi-pass membrane protein</topology>
    </subcellularLocation>
</comment>
<keyword evidence="7" id="KW-0965">Cell junction</keyword>
<dbReference type="GO" id="GO:0005923">
    <property type="term" value="C:bicellular tight junction"/>
    <property type="evidence" value="ECO:0007669"/>
    <property type="project" value="UniProtKB-SubCell"/>
</dbReference>
<keyword evidence="9 11" id="KW-0472">Membrane</keyword>
<dbReference type="AlphaFoldDB" id="A0A8C4QFJ9"/>
<dbReference type="Proteomes" id="UP000694388">
    <property type="component" value="Unplaced"/>
</dbReference>
<evidence type="ECO:0000256" key="5">
    <source>
        <dbReference type="ARBA" id="ARBA00022475"/>
    </source>
</evidence>
<evidence type="ECO:0000256" key="11">
    <source>
        <dbReference type="SAM" id="Phobius"/>
    </source>
</evidence>
<feature type="transmembrane region" description="Helical" evidence="11">
    <location>
        <begin position="84"/>
        <end position="111"/>
    </location>
</feature>
<evidence type="ECO:0000256" key="4">
    <source>
        <dbReference type="ARBA" id="ARBA00022427"/>
    </source>
</evidence>
<dbReference type="GeneTree" id="ENSGT00940000163648"/>
<dbReference type="InterPro" id="IPR006187">
    <property type="entry name" value="Claudin"/>
</dbReference>
<feature type="transmembrane region" description="Helical" evidence="11">
    <location>
        <begin position="164"/>
        <end position="187"/>
    </location>
</feature>
<feature type="region of interest" description="Disordered" evidence="10">
    <location>
        <begin position="213"/>
        <end position="282"/>
    </location>
</feature>
<keyword evidence="6 11" id="KW-0812">Transmembrane</keyword>
<keyword evidence="4" id="KW-0796">Tight junction</keyword>
<name>A0A8C4QFJ9_EPTBU</name>
<dbReference type="Pfam" id="PF00822">
    <property type="entry name" value="PMP22_Claudin"/>
    <property type="match status" value="1"/>
</dbReference>
<keyword evidence="5" id="KW-1003">Cell membrane</keyword>
<evidence type="ECO:0000256" key="9">
    <source>
        <dbReference type="ARBA" id="ARBA00023136"/>
    </source>
</evidence>
<evidence type="ECO:0000256" key="6">
    <source>
        <dbReference type="ARBA" id="ARBA00022692"/>
    </source>
</evidence>
<protein>
    <recommendedName>
        <fullName evidence="14">Claudin</fullName>
    </recommendedName>
</protein>
<keyword evidence="8 11" id="KW-1133">Transmembrane helix</keyword>
<evidence type="ECO:0000313" key="12">
    <source>
        <dbReference type="Ensembl" id="ENSEBUP00000014726.1"/>
    </source>
</evidence>
<dbReference type="GO" id="GO:0005886">
    <property type="term" value="C:plasma membrane"/>
    <property type="evidence" value="ECO:0007669"/>
    <property type="project" value="UniProtKB-SubCell"/>
</dbReference>
<dbReference type="Gene3D" id="1.20.140.150">
    <property type="match status" value="1"/>
</dbReference>
<reference evidence="12" key="2">
    <citation type="submission" date="2025-09" db="UniProtKB">
        <authorList>
            <consortium name="Ensembl"/>
        </authorList>
    </citation>
    <scope>IDENTIFICATION</scope>
</reference>
<comment type="similarity">
    <text evidence="3">Belongs to the claudin family.</text>
</comment>
<evidence type="ECO:0000256" key="10">
    <source>
        <dbReference type="SAM" id="MobiDB-lite"/>
    </source>
</evidence>
<accession>A0A8C4QFJ9</accession>
<feature type="transmembrane region" description="Helical" evidence="11">
    <location>
        <begin position="123"/>
        <end position="144"/>
    </location>
</feature>
<dbReference type="InterPro" id="IPR004031">
    <property type="entry name" value="PMP22/EMP/MP20/Claudin"/>
</dbReference>
<feature type="transmembrane region" description="Helical" evidence="11">
    <location>
        <begin position="12"/>
        <end position="35"/>
    </location>
</feature>
<keyword evidence="13" id="KW-1185">Reference proteome</keyword>